<name>A0ABT0E6P7_9GAMM</name>
<gene>
    <name evidence="3" type="ORF">MU846_06190</name>
</gene>
<dbReference type="InterPro" id="IPR007213">
    <property type="entry name" value="Ppm1/Ppm2/Tcmp"/>
</dbReference>
<dbReference type="Proteomes" id="UP001165524">
    <property type="component" value="Unassembled WGS sequence"/>
</dbReference>
<reference evidence="3" key="1">
    <citation type="submission" date="2022-04" db="EMBL/GenBank/DDBJ databases">
        <title>Alcanivorax sp. CY1518 draft genome sequence.</title>
        <authorList>
            <person name="Zhao G."/>
            <person name="An M."/>
        </authorList>
    </citation>
    <scope>NUCLEOTIDE SEQUENCE</scope>
    <source>
        <strain evidence="3">CY1518</strain>
    </source>
</reference>
<proteinExistence type="predicted"/>
<dbReference type="GO" id="GO:0032259">
    <property type="term" value="P:methylation"/>
    <property type="evidence" value="ECO:0007669"/>
    <property type="project" value="UniProtKB-KW"/>
</dbReference>
<organism evidence="3 4">
    <name type="scientific">Alcanivorax quisquiliarum</name>
    <dbReference type="NCBI Taxonomy" id="2933565"/>
    <lineage>
        <taxon>Bacteria</taxon>
        <taxon>Pseudomonadati</taxon>
        <taxon>Pseudomonadota</taxon>
        <taxon>Gammaproteobacteria</taxon>
        <taxon>Oceanospirillales</taxon>
        <taxon>Alcanivoracaceae</taxon>
        <taxon>Alcanivorax</taxon>
    </lineage>
</organism>
<dbReference type="Gene3D" id="3.40.50.150">
    <property type="entry name" value="Vaccinia Virus protein VP39"/>
    <property type="match status" value="1"/>
</dbReference>
<dbReference type="RefSeq" id="WP_246950400.1">
    <property type="nucleotide sequence ID" value="NZ_JALKII010000003.1"/>
</dbReference>
<dbReference type="EMBL" id="JALKII010000003">
    <property type="protein sequence ID" value="MCK0537297.1"/>
    <property type="molecule type" value="Genomic_DNA"/>
</dbReference>
<keyword evidence="2 3" id="KW-0808">Transferase</keyword>
<evidence type="ECO:0000256" key="1">
    <source>
        <dbReference type="ARBA" id="ARBA00022603"/>
    </source>
</evidence>
<protein>
    <submittedName>
        <fullName evidence="3">Class I SAM-dependent methyltransferase</fullName>
        <ecNumber evidence="3">2.1.1.-</ecNumber>
    </submittedName>
</protein>
<dbReference type="PANTHER" id="PTHR43619:SF2">
    <property type="entry name" value="S-ADENOSYL-L-METHIONINE-DEPENDENT METHYLTRANSFERASES SUPERFAMILY PROTEIN"/>
    <property type="match status" value="1"/>
</dbReference>
<dbReference type="PANTHER" id="PTHR43619">
    <property type="entry name" value="S-ADENOSYL-L-METHIONINE-DEPENDENT METHYLTRANSFERASE YKTD-RELATED"/>
    <property type="match status" value="1"/>
</dbReference>
<evidence type="ECO:0000256" key="2">
    <source>
        <dbReference type="ARBA" id="ARBA00022679"/>
    </source>
</evidence>
<dbReference type="InterPro" id="IPR029063">
    <property type="entry name" value="SAM-dependent_MTases_sf"/>
</dbReference>
<dbReference type="SUPFAM" id="SSF53335">
    <property type="entry name" value="S-adenosyl-L-methionine-dependent methyltransferases"/>
    <property type="match status" value="1"/>
</dbReference>
<dbReference type="GO" id="GO:0008168">
    <property type="term" value="F:methyltransferase activity"/>
    <property type="evidence" value="ECO:0007669"/>
    <property type="project" value="UniProtKB-KW"/>
</dbReference>
<keyword evidence="4" id="KW-1185">Reference proteome</keyword>
<evidence type="ECO:0000313" key="3">
    <source>
        <dbReference type="EMBL" id="MCK0537297.1"/>
    </source>
</evidence>
<dbReference type="Pfam" id="PF04072">
    <property type="entry name" value="LCM"/>
    <property type="match status" value="1"/>
</dbReference>
<keyword evidence="1 3" id="KW-0489">Methyltransferase</keyword>
<dbReference type="EC" id="2.1.1.-" evidence="3"/>
<accession>A0ABT0E6P7</accession>
<comment type="caution">
    <text evidence="3">The sequence shown here is derived from an EMBL/GenBank/DDBJ whole genome shotgun (WGS) entry which is preliminary data.</text>
</comment>
<evidence type="ECO:0000313" key="4">
    <source>
        <dbReference type="Proteomes" id="UP001165524"/>
    </source>
</evidence>
<sequence length="285" mass="32236">MPNHDRLDTSSISFTALYTGHVWAANGLSAPAFHTRTGQLFYHALAPFEYLGGKLVGGNIRTFLLQRHHLIDHLVEQAIAEEGITQILEIACGLSPRGYRFCQRHSQLTYIEADLPDMADRKQRLLARIGSLSPRHLALPLNIFSQHSDDALESVLQTHFDPGKPVLVITEGLVNYFDLPAVEIFWRRLRIALERFPAGIYLTDNYPLLDDHPFQRTMRALRGMLGAVSRSQVSFHFGSDQEAQAHFELLGFAQARVHDPSDYYAQLPIPRSRGTPFVRVIEARI</sequence>